<sequence length="448" mass="47515">MWAQRTGPTIYVGESPPLNQLGLAILSPEDSSGSSRASSKDSAWSEPTWGHSKCIEHGHHHVTWPLNKDEQKHHDLFGCSFDPKKCSEFDCDDPARSPLNQGMVHPECASHGHHHATFTLSPEEQAKHEAMPCGFDPKDCPDFECSPMPEIPTSIIMRPGYHHRTYPYTEDDLQRYEDAKYKSIPDYWEESRFFWPSVTDPSGGGRALGVTFNIGPEVATNINVGTPEKPSFNLPRSKISTPVKGIAGTSPPSSLASGQSGSRVSQGSPPSSFASGPCGPHLSRASTPSSFASGASSHLSRGSPPSSMASGYSGSRISGTSPPSSMASGYSGSRISGTSPPSSMASGASGGSSSSYYTGRSDSDMSSPYATAGSSLSSSSELSTSSSLEGRPAPCGSLYQADAVFEVTPSESVGEILKAIDSQHAMESEQILGNLKRYQDARRKFMGS</sequence>
<proteinExistence type="predicted"/>
<feature type="compositionally biased region" description="Low complexity" evidence="1">
    <location>
        <begin position="336"/>
        <end position="360"/>
    </location>
</feature>
<dbReference type="HOGENOM" id="CLU_671451_0_0_1"/>
<keyword evidence="3" id="KW-1185">Reference proteome</keyword>
<gene>
    <name evidence="2" type="primary">AUGUSTUS-3.0.2_12050</name>
    <name evidence="2" type="ORF">TcasGA2_TC012050</name>
</gene>
<evidence type="ECO:0000313" key="2">
    <source>
        <dbReference type="EMBL" id="EFA09900.1"/>
    </source>
</evidence>
<evidence type="ECO:0000256" key="1">
    <source>
        <dbReference type="SAM" id="MobiDB-lite"/>
    </source>
</evidence>
<accession>D6X278</accession>
<dbReference type="InParanoid" id="D6X278"/>
<feature type="compositionally biased region" description="Polar residues" evidence="1">
    <location>
        <begin position="308"/>
        <end position="335"/>
    </location>
</feature>
<reference evidence="2 3" key="1">
    <citation type="journal article" date="2008" name="Nature">
        <title>The genome of the model beetle and pest Tribolium castaneum.</title>
        <authorList>
            <consortium name="Tribolium Genome Sequencing Consortium"/>
            <person name="Richards S."/>
            <person name="Gibbs R.A."/>
            <person name="Weinstock G.M."/>
            <person name="Brown S.J."/>
            <person name="Denell R."/>
            <person name="Beeman R.W."/>
            <person name="Gibbs R."/>
            <person name="Beeman R.W."/>
            <person name="Brown S.J."/>
            <person name="Bucher G."/>
            <person name="Friedrich M."/>
            <person name="Grimmelikhuijzen C.J."/>
            <person name="Klingler M."/>
            <person name="Lorenzen M."/>
            <person name="Richards S."/>
            <person name="Roth S."/>
            <person name="Schroder R."/>
            <person name="Tautz D."/>
            <person name="Zdobnov E.M."/>
            <person name="Muzny D."/>
            <person name="Gibbs R.A."/>
            <person name="Weinstock G.M."/>
            <person name="Attaway T."/>
            <person name="Bell S."/>
            <person name="Buhay C.J."/>
            <person name="Chandrabose M.N."/>
            <person name="Chavez D."/>
            <person name="Clerk-Blankenburg K.P."/>
            <person name="Cree A."/>
            <person name="Dao M."/>
            <person name="Davis C."/>
            <person name="Chacko J."/>
            <person name="Dinh H."/>
            <person name="Dugan-Rocha S."/>
            <person name="Fowler G."/>
            <person name="Garner T.T."/>
            <person name="Garnes J."/>
            <person name="Gnirke A."/>
            <person name="Hawes A."/>
            <person name="Hernandez J."/>
            <person name="Hines S."/>
            <person name="Holder M."/>
            <person name="Hume J."/>
            <person name="Jhangiani S.N."/>
            <person name="Joshi V."/>
            <person name="Khan Z.M."/>
            <person name="Jackson L."/>
            <person name="Kovar C."/>
            <person name="Kowis A."/>
            <person name="Lee S."/>
            <person name="Lewis L.R."/>
            <person name="Margolis J."/>
            <person name="Morgan M."/>
            <person name="Nazareth L.V."/>
            <person name="Nguyen N."/>
            <person name="Okwuonu G."/>
            <person name="Parker D."/>
            <person name="Richards S."/>
            <person name="Ruiz S.J."/>
            <person name="Santibanez J."/>
            <person name="Savard J."/>
            <person name="Scherer S.E."/>
            <person name="Schneider B."/>
            <person name="Sodergren E."/>
            <person name="Tautz D."/>
            <person name="Vattahil S."/>
            <person name="Villasana D."/>
            <person name="White C.S."/>
            <person name="Wright R."/>
            <person name="Park Y."/>
            <person name="Beeman R.W."/>
            <person name="Lord J."/>
            <person name="Oppert B."/>
            <person name="Lorenzen M."/>
            <person name="Brown S."/>
            <person name="Wang L."/>
            <person name="Savard J."/>
            <person name="Tautz D."/>
            <person name="Richards S."/>
            <person name="Weinstock G."/>
            <person name="Gibbs R.A."/>
            <person name="Liu Y."/>
            <person name="Worley K."/>
            <person name="Weinstock G."/>
            <person name="Elsik C.G."/>
            <person name="Reese J.T."/>
            <person name="Elhaik E."/>
            <person name="Landan G."/>
            <person name="Graur D."/>
            <person name="Arensburger P."/>
            <person name="Atkinson P."/>
            <person name="Beeman R.W."/>
            <person name="Beidler J."/>
            <person name="Brown S.J."/>
            <person name="Demuth J.P."/>
            <person name="Drury D.W."/>
            <person name="Du Y.Z."/>
            <person name="Fujiwara H."/>
            <person name="Lorenzen M."/>
            <person name="Maselli V."/>
            <person name="Osanai M."/>
            <person name="Park Y."/>
            <person name="Robertson H.M."/>
            <person name="Tu Z."/>
            <person name="Wang J.J."/>
            <person name="Wang S."/>
            <person name="Richards S."/>
            <person name="Song H."/>
            <person name="Zhang L."/>
            <person name="Sodergren E."/>
            <person name="Werner D."/>
            <person name="Stanke M."/>
            <person name="Morgenstern B."/>
            <person name="Solovyev V."/>
            <person name="Kosarev P."/>
            <person name="Brown G."/>
            <person name="Chen H.C."/>
            <person name="Ermolaeva O."/>
            <person name="Hlavina W."/>
            <person name="Kapustin Y."/>
            <person name="Kiryutin B."/>
            <person name="Kitts P."/>
            <person name="Maglott D."/>
            <person name="Pruitt K."/>
            <person name="Sapojnikov V."/>
            <person name="Souvorov A."/>
            <person name="Mackey A.J."/>
            <person name="Waterhouse R.M."/>
            <person name="Wyder S."/>
            <person name="Zdobnov E.M."/>
            <person name="Zdobnov E.M."/>
            <person name="Wyder S."/>
            <person name="Kriventseva E.V."/>
            <person name="Kadowaki T."/>
            <person name="Bork P."/>
            <person name="Aranda M."/>
            <person name="Bao R."/>
            <person name="Beermann A."/>
            <person name="Berns N."/>
            <person name="Bolognesi R."/>
            <person name="Bonneton F."/>
            <person name="Bopp D."/>
            <person name="Brown S.J."/>
            <person name="Bucher G."/>
            <person name="Butts T."/>
            <person name="Chaumot A."/>
            <person name="Denell R.E."/>
            <person name="Ferrier D.E."/>
            <person name="Friedrich M."/>
            <person name="Gordon C.M."/>
            <person name="Jindra M."/>
            <person name="Klingler M."/>
            <person name="Lan Q."/>
            <person name="Lattorff H.M."/>
            <person name="Laudet V."/>
            <person name="von Levetsow C."/>
            <person name="Liu Z."/>
            <person name="Lutz R."/>
            <person name="Lynch J.A."/>
            <person name="da Fonseca R.N."/>
            <person name="Posnien N."/>
            <person name="Reuter R."/>
            <person name="Roth S."/>
            <person name="Savard J."/>
            <person name="Schinko J.B."/>
            <person name="Schmitt C."/>
            <person name="Schoppmeier M."/>
            <person name="Schroder R."/>
            <person name="Shippy T.D."/>
            <person name="Simonnet F."/>
            <person name="Marques-Souza H."/>
            <person name="Tautz D."/>
            <person name="Tomoyasu Y."/>
            <person name="Trauner J."/>
            <person name="Van der Zee M."/>
            <person name="Vervoort M."/>
            <person name="Wittkopp N."/>
            <person name="Wimmer E.A."/>
            <person name="Yang X."/>
            <person name="Jones A.K."/>
            <person name="Sattelle D.B."/>
            <person name="Ebert P.R."/>
            <person name="Nelson D."/>
            <person name="Scott J.G."/>
            <person name="Beeman R.W."/>
            <person name="Muthukrishnan S."/>
            <person name="Kramer K.J."/>
            <person name="Arakane Y."/>
            <person name="Beeman R.W."/>
            <person name="Zhu Q."/>
            <person name="Hogenkamp D."/>
            <person name="Dixit R."/>
            <person name="Oppert B."/>
            <person name="Jiang H."/>
            <person name="Zou Z."/>
            <person name="Marshall J."/>
            <person name="Elpidina E."/>
            <person name="Vinokurov K."/>
            <person name="Oppert C."/>
            <person name="Zou Z."/>
            <person name="Evans J."/>
            <person name="Lu Z."/>
            <person name="Zhao P."/>
            <person name="Sumathipala N."/>
            <person name="Altincicek B."/>
            <person name="Vilcinskas A."/>
            <person name="Williams M."/>
            <person name="Hultmark D."/>
            <person name="Hetru C."/>
            <person name="Jiang H."/>
            <person name="Grimmelikhuijzen C.J."/>
            <person name="Hauser F."/>
            <person name="Cazzamali G."/>
            <person name="Williamson M."/>
            <person name="Park Y."/>
            <person name="Li B."/>
            <person name="Tanaka Y."/>
            <person name="Predel R."/>
            <person name="Neupert S."/>
            <person name="Schachtner J."/>
            <person name="Verleyen P."/>
            <person name="Raible F."/>
            <person name="Bork P."/>
            <person name="Friedrich M."/>
            <person name="Walden K.K."/>
            <person name="Robertson H.M."/>
            <person name="Angeli S."/>
            <person name="Foret S."/>
            <person name="Bucher G."/>
            <person name="Schuetz S."/>
            <person name="Maleszka R."/>
            <person name="Wimmer E.A."/>
            <person name="Beeman R.W."/>
            <person name="Lorenzen M."/>
            <person name="Tomoyasu Y."/>
            <person name="Miller S.C."/>
            <person name="Grossmann D."/>
            <person name="Bucher G."/>
        </authorList>
    </citation>
    <scope>NUCLEOTIDE SEQUENCE [LARGE SCALE GENOMIC DNA]</scope>
    <source>
        <strain evidence="2 3">Georgia GA2</strain>
    </source>
</reference>
<dbReference type="Proteomes" id="UP000007266">
    <property type="component" value="Linkage group 9"/>
</dbReference>
<feature type="compositionally biased region" description="Low complexity" evidence="1">
    <location>
        <begin position="285"/>
        <end position="307"/>
    </location>
</feature>
<name>D6X278_TRICA</name>
<feature type="compositionally biased region" description="Low complexity" evidence="1">
    <location>
        <begin position="257"/>
        <end position="272"/>
    </location>
</feature>
<organism evidence="2 3">
    <name type="scientific">Tribolium castaneum</name>
    <name type="common">Red flour beetle</name>
    <dbReference type="NCBI Taxonomy" id="7070"/>
    <lineage>
        <taxon>Eukaryota</taxon>
        <taxon>Metazoa</taxon>
        <taxon>Ecdysozoa</taxon>
        <taxon>Arthropoda</taxon>
        <taxon>Hexapoda</taxon>
        <taxon>Insecta</taxon>
        <taxon>Pterygota</taxon>
        <taxon>Neoptera</taxon>
        <taxon>Endopterygota</taxon>
        <taxon>Coleoptera</taxon>
        <taxon>Polyphaga</taxon>
        <taxon>Cucujiformia</taxon>
        <taxon>Tenebrionidae</taxon>
        <taxon>Tenebrionidae incertae sedis</taxon>
        <taxon>Tribolium</taxon>
    </lineage>
</organism>
<feature type="compositionally biased region" description="Low complexity" evidence="1">
    <location>
        <begin position="27"/>
        <end position="46"/>
    </location>
</feature>
<dbReference type="EMBL" id="KQ971371">
    <property type="protein sequence ID" value="EFA09900.1"/>
    <property type="molecule type" value="Genomic_DNA"/>
</dbReference>
<evidence type="ECO:0000313" key="3">
    <source>
        <dbReference type="Proteomes" id="UP000007266"/>
    </source>
</evidence>
<dbReference type="AlphaFoldDB" id="D6X278"/>
<feature type="compositionally biased region" description="Low complexity" evidence="1">
    <location>
        <begin position="370"/>
        <end position="390"/>
    </location>
</feature>
<protein>
    <submittedName>
        <fullName evidence="2">Uncharacterized protein</fullName>
    </submittedName>
</protein>
<feature type="region of interest" description="Disordered" evidence="1">
    <location>
        <begin position="24"/>
        <end position="46"/>
    </location>
</feature>
<reference evidence="2 3" key="2">
    <citation type="journal article" date="2010" name="Nucleic Acids Res.">
        <title>BeetleBase in 2010: revisions to provide comprehensive genomic information for Tribolium castaneum.</title>
        <authorList>
            <person name="Kim H.S."/>
            <person name="Murphy T."/>
            <person name="Xia J."/>
            <person name="Caragea D."/>
            <person name="Park Y."/>
            <person name="Beeman R.W."/>
            <person name="Lorenzen M.D."/>
            <person name="Butcher S."/>
            <person name="Manak J.R."/>
            <person name="Brown S.J."/>
        </authorList>
    </citation>
    <scope>GENOME REANNOTATION</scope>
    <source>
        <strain evidence="2 3">Georgia GA2</strain>
    </source>
</reference>
<feature type="region of interest" description="Disordered" evidence="1">
    <location>
        <begin position="225"/>
        <end position="393"/>
    </location>
</feature>